<dbReference type="RefSeq" id="WP_290401466.1">
    <property type="nucleotide sequence ID" value="NZ_JAUHLN010000005.1"/>
</dbReference>
<gene>
    <name evidence="6" type="primary">mdcH</name>
    <name evidence="6" type="ORF">QYF49_20530</name>
</gene>
<organism evidence="6 7">
    <name type="scientific">Fictibacillus terranigra</name>
    <dbReference type="NCBI Taxonomy" id="3058424"/>
    <lineage>
        <taxon>Bacteria</taxon>
        <taxon>Bacillati</taxon>
        <taxon>Bacillota</taxon>
        <taxon>Bacilli</taxon>
        <taxon>Bacillales</taxon>
        <taxon>Fictibacillaceae</taxon>
        <taxon>Fictibacillus</taxon>
    </lineage>
</organism>
<feature type="domain" description="Malonyl-CoA:ACP transacylase (MAT)" evidence="5">
    <location>
        <begin position="6"/>
        <end position="306"/>
    </location>
</feature>
<dbReference type="EC" id="2.3.1.39" evidence="4"/>
<dbReference type="SUPFAM" id="SSF52151">
    <property type="entry name" value="FabD/lysophospholipase-like"/>
    <property type="match status" value="1"/>
</dbReference>
<sequence length="311" mass="33617">MKSAFLFPGQGSQKAGMLHDLPQHTSILKTLLEANEVLNQDVLLWDTEEALQSTVAVQVTLLTVEVATARALMSEGAVPDMVAGHSVGSFSAAVIAGVLNFKDALLLVKKRGELMEGAYPHGYGMGVVLGLNERTLLPIIEEISTSTHPVFLANVNAPDQITIAGMLSAIENVFEIARRKGARKAHFLNVSVPSHCALLQFVSDALEKAFEDISFHEPCIPYAGNRTARALRKASAIREDLALSISNPVRWYDATSVLFELGARLFVEMSPGSVLTELARSAFTDARSLSVSEYGLQTASILIQREKARSV</sequence>
<dbReference type="Gene3D" id="3.40.366.10">
    <property type="entry name" value="Malonyl-Coenzyme A Acyl Carrier Protein, domain 2"/>
    <property type="match status" value="1"/>
</dbReference>
<keyword evidence="2 4" id="KW-0012">Acyltransferase</keyword>
<evidence type="ECO:0000313" key="6">
    <source>
        <dbReference type="EMBL" id="MDN4075352.1"/>
    </source>
</evidence>
<dbReference type="InterPro" id="IPR016035">
    <property type="entry name" value="Acyl_Trfase/lysoPLipase"/>
</dbReference>
<evidence type="ECO:0000313" key="7">
    <source>
        <dbReference type="Proteomes" id="UP001168694"/>
    </source>
</evidence>
<keyword evidence="1 4" id="KW-0808">Transferase</keyword>
<evidence type="ECO:0000256" key="1">
    <source>
        <dbReference type="ARBA" id="ARBA00022679"/>
    </source>
</evidence>
<evidence type="ECO:0000259" key="5">
    <source>
        <dbReference type="SMART" id="SM00827"/>
    </source>
</evidence>
<dbReference type="Pfam" id="PF00698">
    <property type="entry name" value="Acyl_transf_1"/>
    <property type="match status" value="1"/>
</dbReference>
<comment type="caution">
    <text evidence="6">The sequence shown here is derived from an EMBL/GenBank/DDBJ whole genome shotgun (WGS) entry which is preliminary data.</text>
</comment>
<evidence type="ECO:0000256" key="3">
    <source>
        <dbReference type="ARBA" id="ARBA00048462"/>
    </source>
</evidence>
<dbReference type="SUPFAM" id="SSF55048">
    <property type="entry name" value="Probable ACP-binding domain of malonyl-CoA ACP transacylase"/>
    <property type="match status" value="1"/>
</dbReference>
<evidence type="ECO:0000256" key="2">
    <source>
        <dbReference type="ARBA" id="ARBA00023315"/>
    </source>
</evidence>
<reference evidence="6" key="1">
    <citation type="submission" date="2023-06" db="EMBL/GenBank/DDBJ databases">
        <title>Draft Genome Sequences of Representative Paenibacillus Polymyxa, Bacillus cereus, Fictibacillus sp., and Brevibacillus agri Strains Isolated from Amazonian Dark Earth.</title>
        <authorList>
            <person name="Pellegrinetti T.A."/>
            <person name="Cunha I.C.M."/>
            <person name="Chaves M.G."/>
            <person name="Freitas A.S."/>
            <person name="Silva A.V.R."/>
            <person name="Tsai S.M."/>
            <person name="Mendes L.W."/>
        </authorList>
    </citation>
    <scope>NUCLEOTIDE SEQUENCE</scope>
    <source>
        <strain evidence="6">CENA-BCM004</strain>
    </source>
</reference>
<dbReference type="InterPro" id="IPR050858">
    <property type="entry name" value="Mal-CoA-ACP_Trans/PKS_FabD"/>
</dbReference>
<dbReference type="EMBL" id="JAUHLN010000005">
    <property type="protein sequence ID" value="MDN4075352.1"/>
    <property type="molecule type" value="Genomic_DNA"/>
</dbReference>
<comment type="similarity">
    <text evidence="4">Belongs to the fabD family.</text>
</comment>
<dbReference type="InterPro" id="IPR024925">
    <property type="entry name" value="Malonyl_CoA-ACP_transAc"/>
</dbReference>
<dbReference type="InterPro" id="IPR001227">
    <property type="entry name" value="Ac_transferase_dom_sf"/>
</dbReference>
<name>A0ABT8EBY3_9BACL</name>
<dbReference type="InterPro" id="IPR016036">
    <property type="entry name" value="Malonyl_transacylase_ACP-bd"/>
</dbReference>
<dbReference type="NCBIfam" id="TIGR03131">
    <property type="entry name" value="malonate_mdcH"/>
    <property type="match status" value="1"/>
</dbReference>
<dbReference type="SMART" id="SM00827">
    <property type="entry name" value="PKS_AT"/>
    <property type="match status" value="1"/>
</dbReference>
<proteinExistence type="inferred from homology"/>
<keyword evidence="7" id="KW-1185">Reference proteome</keyword>
<dbReference type="PANTHER" id="PTHR42681">
    <property type="entry name" value="MALONYL-COA-ACYL CARRIER PROTEIN TRANSACYLASE, MITOCHONDRIAL"/>
    <property type="match status" value="1"/>
</dbReference>
<accession>A0ABT8EBY3</accession>
<dbReference type="InterPro" id="IPR014043">
    <property type="entry name" value="Acyl_transferase_dom"/>
</dbReference>
<dbReference type="InterPro" id="IPR017554">
    <property type="entry name" value="Malonate_deCOase_MdcHsu"/>
</dbReference>
<dbReference type="Proteomes" id="UP001168694">
    <property type="component" value="Unassembled WGS sequence"/>
</dbReference>
<dbReference type="Gene3D" id="3.30.70.250">
    <property type="entry name" value="Malonyl-CoA ACP transacylase, ACP-binding"/>
    <property type="match status" value="1"/>
</dbReference>
<dbReference type="PIRSF" id="PIRSF000446">
    <property type="entry name" value="Mct"/>
    <property type="match status" value="1"/>
</dbReference>
<evidence type="ECO:0000256" key="4">
    <source>
        <dbReference type="PIRNR" id="PIRNR000446"/>
    </source>
</evidence>
<protein>
    <recommendedName>
        <fullName evidence="4">Malonyl CoA-acyl carrier protein transacylase</fullName>
        <ecNumber evidence="4">2.3.1.39</ecNumber>
    </recommendedName>
</protein>
<comment type="catalytic activity">
    <reaction evidence="3 4">
        <text>holo-[ACP] + malonyl-CoA = malonyl-[ACP] + CoA</text>
        <dbReference type="Rhea" id="RHEA:41792"/>
        <dbReference type="Rhea" id="RHEA-COMP:9623"/>
        <dbReference type="Rhea" id="RHEA-COMP:9685"/>
        <dbReference type="ChEBI" id="CHEBI:57287"/>
        <dbReference type="ChEBI" id="CHEBI:57384"/>
        <dbReference type="ChEBI" id="CHEBI:64479"/>
        <dbReference type="ChEBI" id="CHEBI:78449"/>
        <dbReference type="EC" id="2.3.1.39"/>
    </reaction>
</comment>
<dbReference type="PANTHER" id="PTHR42681:SF1">
    <property type="entry name" value="MALONYL-COA-ACYL CARRIER PROTEIN TRANSACYLASE, MITOCHONDRIAL"/>
    <property type="match status" value="1"/>
</dbReference>